<dbReference type="InterPro" id="IPR051822">
    <property type="entry name" value="Glycosyl_Hydrolase_84"/>
</dbReference>
<gene>
    <name evidence="2" type="ORF">CAG99_18925</name>
</gene>
<dbReference type="CDD" id="cd04301">
    <property type="entry name" value="NAT_SF"/>
    <property type="match status" value="1"/>
</dbReference>
<dbReference type="InterPro" id="IPR016181">
    <property type="entry name" value="Acyl_CoA_acyltransferase"/>
</dbReference>
<protein>
    <recommendedName>
        <fullName evidence="1">N-acetyltransferase domain-containing protein</fullName>
    </recommendedName>
</protein>
<dbReference type="KEGG" id="smao:CAG99_18925"/>
<dbReference type="PROSITE" id="PS51186">
    <property type="entry name" value="GNAT"/>
    <property type="match status" value="1"/>
</dbReference>
<name>A0A1W7D0T2_9ACTN</name>
<dbReference type="SUPFAM" id="SSF55729">
    <property type="entry name" value="Acyl-CoA N-acyltransferases (Nat)"/>
    <property type="match status" value="1"/>
</dbReference>
<dbReference type="Pfam" id="PF00583">
    <property type="entry name" value="Acetyltransf_1"/>
    <property type="match status" value="1"/>
</dbReference>
<proteinExistence type="predicted"/>
<dbReference type="GO" id="GO:0016747">
    <property type="term" value="F:acyltransferase activity, transferring groups other than amino-acyl groups"/>
    <property type="evidence" value="ECO:0007669"/>
    <property type="project" value="InterPro"/>
</dbReference>
<dbReference type="Gene3D" id="3.40.630.30">
    <property type="match status" value="1"/>
</dbReference>
<dbReference type="OrthoDB" id="8593648at2"/>
<evidence type="ECO:0000259" key="1">
    <source>
        <dbReference type="PROSITE" id="PS51186"/>
    </source>
</evidence>
<dbReference type="PANTHER" id="PTHR13170:SF16">
    <property type="entry name" value="PROTEIN O-GLCNACASE"/>
    <property type="match status" value="1"/>
</dbReference>
<dbReference type="PANTHER" id="PTHR13170">
    <property type="entry name" value="O-GLCNACASE"/>
    <property type="match status" value="1"/>
</dbReference>
<dbReference type="InterPro" id="IPR000182">
    <property type="entry name" value="GNAT_dom"/>
</dbReference>
<keyword evidence="3" id="KW-1185">Reference proteome</keyword>
<evidence type="ECO:0000313" key="3">
    <source>
        <dbReference type="Proteomes" id="UP000194218"/>
    </source>
</evidence>
<accession>A0A1W7D0T2</accession>
<dbReference type="AlphaFoldDB" id="A0A1W7D0T2"/>
<feature type="domain" description="N-acetyltransferase" evidence="1">
    <location>
        <begin position="9"/>
        <end position="208"/>
    </location>
</feature>
<dbReference type="Proteomes" id="UP000194218">
    <property type="component" value="Chromosome"/>
</dbReference>
<dbReference type="RefSeq" id="WP_086160486.1">
    <property type="nucleotide sequence ID" value="NZ_CP021121.1"/>
</dbReference>
<evidence type="ECO:0000313" key="2">
    <source>
        <dbReference type="EMBL" id="ARQ70636.1"/>
    </source>
</evidence>
<sequence>MTVSSPLPLTIRPYEPGDLDALRDICVRTGLYGQDATPHYRDPAVLPAVFAEPYAAFDPGLVFVADNGQRAIGYVVGTADSAAFFAAFRERWLPRFAERFPEPSGPLEGPEEQVRYLLHHAEDMLDPEVAAEYPAHLHIDLLPEGQRQGLGRRLLATLFDALRERGAPGVHLGMSPLNDGARLFYERVGMTRLPQRGDGSVIHFAQRL</sequence>
<reference evidence="2 3" key="1">
    <citation type="submission" date="2017-05" db="EMBL/GenBank/DDBJ databases">
        <title>Complete genome sequence of Streptomyces sp. SCSIO 03032 revealed the diverse biosynthetic pathways for its bioactive secondary metabolites.</title>
        <authorList>
            <person name="Ma L."/>
            <person name="Zhu Y."/>
            <person name="Zhang W."/>
            <person name="Zhang G."/>
            <person name="Tian X."/>
            <person name="Zhang S."/>
            <person name="Zhang C."/>
        </authorList>
    </citation>
    <scope>NUCLEOTIDE SEQUENCE [LARGE SCALE GENOMIC DNA]</scope>
    <source>
        <strain evidence="2 3">SCSIO 03032</strain>
    </source>
</reference>
<dbReference type="EMBL" id="CP021121">
    <property type="protein sequence ID" value="ARQ70636.1"/>
    <property type="molecule type" value="Genomic_DNA"/>
</dbReference>
<organism evidence="2 3">
    <name type="scientific">Streptomyces marincola</name>
    <dbReference type="NCBI Taxonomy" id="2878388"/>
    <lineage>
        <taxon>Bacteria</taxon>
        <taxon>Bacillati</taxon>
        <taxon>Actinomycetota</taxon>
        <taxon>Actinomycetes</taxon>
        <taxon>Kitasatosporales</taxon>
        <taxon>Streptomycetaceae</taxon>
        <taxon>Streptomyces</taxon>
    </lineage>
</organism>